<dbReference type="Proteomes" id="UP000732619">
    <property type="component" value="Unassembled WGS sequence"/>
</dbReference>
<reference evidence="3" key="1">
    <citation type="submission" date="2019-04" db="EMBL/GenBank/DDBJ databases">
        <title>Evolution of Biomass-Degrading Anaerobic Consortia Revealed by Metagenomics.</title>
        <authorList>
            <person name="Peng X."/>
        </authorList>
    </citation>
    <scope>NUCLEOTIDE SEQUENCE</scope>
    <source>
        <strain evidence="3">SIG14</strain>
    </source>
</reference>
<evidence type="ECO:0000259" key="1">
    <source>
        <dbReference type="Pfam" id="PF09869"/>
    </source>
</evidence>
<dbReference type="PIRSF" id="PIRSF037052">
    <property type="entry name" value="UCP037052"/>
    <property type="match status" value="1"/>
</dbReference>
<feature type="domain" description="DUF2096" evidence="1">
    <location>
        <begin position="119"/>
        <end position="175"/>
    </location>
</feature>
<gene>
    <name evidence="3" type="ORF">E7Z75_05110</name>
</gene>
<organism evidence="3 4">
    <name type="scientific">Methanobrevibacter olleyae</name>
    <dbReference type="NCBI Taxonomy" id="294671"/>
    <lineage>
        <taxon>Archaea</taxon>
        <taxon>Methanobacteriati</taxon>
        <taxon>Methanobacteriota</taxon>
        <taxon>Methanomada group</taxon>
        <taxon>Methanobacteria</taxon>
        <taxon>Methanobacteriales</taxon>
        <taxon>Methanobacteriaceae</taxon>
        <taxon>Methanobrevibacter</taxon>
    </lineage>
</organism>
<dbReference type="InterPro" id="IPR056730">
    <property type="entry name" value="DUF2096_C"/>
</dbReference>
<feature type="domain" description="DUF2096" evidence="2">
    <location>
        <begin position="6"/>
        <end position="100"/>
    </location>
</feature>
<protein>
    <submittedName>
        <fullName evidence="3">DUF2096 domain-containing protein</fullName>
    </submittedName>
</protein>
<sequence>MSTLPIEQSWLVMANLSSELHKKGIPIPKELNKDLGLVKSQIGFYKKDPSHPDMINEMAKADMSLNEIQGVLLSLAESYDKEFYEEWLDKLQRANRGEEIFKISDTQSRFIQNVPPGLSYAKITLRNPIAEDRIQEIAEYYGLIMEFDTDSTIALYGEKSSIQLALKEMAPFFAE</sequence>
<dbReference type="EMBL" id="SUTG01000019">
    <property type="protein sequence ID" value="MBE6512502.1"/>
    <property type="molecule type" value="Genomic_DNA"/>
</dbReference>
<dbReference type="AlphaFoldDB" id="A0A8T3VMN6"/>
<evidence type="ECO:0000259" key="2">
    <source>
        <dbReference type="Pfam" id="PF23100"/>
    </source>
</evidence>
<dbReference type="InterPro" id="IPR056731">
    <property type="entry name" value="DUF2096_N"/>
</dbReference>
<evidence type="ECO:0000313" key="4">
    <source>
        <dbReference type="Proteomes" id="UP000732619"/>
    </source>
</evidence>
<proteinExistence type="predicted"/>
<accession>A0A8T3VMN6</accession>
<name>A0A8T3VMN6_METOL</name>
<dbReference type="InterPro" id="IPR017098">
    <property type="entry name" value="UCP037052"/>
</dbReference>
<dbReference type="Pfam" id="PF23100">
    <property type="entry name" value="DUF2096_N"/>
    <property type="match status" value="1"/>
</dbReference>
<comment type="caution">
    <text evidence="3">The sequence shown here is derived from an EMBL/GenBank/DDBJ whole genome shotgun (WGS) entry which is preliminary data.</text>
</comment>
<evidence type="ECO:0000313" key="3">
    <source>
        <dbReference type="EMBL" id="MBE6512502.1"/>
    </source>
</evidence>
<dbReference type="Pfam" id="PF09869">
    <property type="entry name" value="KH_DUF2096_C"/>
    <property type="match status" value="1"/>
</dbReference>